<gene>
    <name evidence="2" type="ORF">GKIL_2069</name>
</gene>
<dbReference type="SUPFAM" id="SSF53474">
    <property type="entry name" value="alpha/beta-Hydrolases"/>
    <property type="match status" value="1"/>
</dbReference>
<accession>U5QKZ7</accession>
<dbReference type="GO" id="GO:0016787">
    <property type="term" value="F:hydrolase activity"/>
    <property type="evidence" value="ECO:0007669"/>
    <property type="project" value="UniProtKB-KW"/>
</dbReference>
<dbReference type="PANTHER" id="PTHR46438:SF2">
    <property type="entry name" value="ALPHA_BETA-HYDROLASES SUPERFAMILY PROTEIN"/>
    <property type="match status" value="1"/>
</dbReference>
<keyword evidence="3" id="KW-1185">Reference proteome</keyword>
<dbReference type="KEGG" id="glj:GKIL_2069"/>
<dbReference type="Pfam" id="PF00561">
    <property type="entry name" value="Abhydrolase_1"/>
    <property type="match status" value="1"/>
</dbReference>
<organism evidence="2 3">
    <name type="scientific">Gloeobacter kilaueensis (strain ATCC BAA-2537 / CCAP 1431/1 / ULC 316 / JS1)</name>
    <dbReference type="NCBI Taxonomy" id="1183438"/>
    <lineage>
        <taxon>Bacteria</taxon>
        <taxon>Bacillati</taxon>
        <taxon>Cyanobacteriota</taxon>
        <taxon>Cyanophyceae</taxon>
        <taxon>Gloeobacterales</taxon>
        <taxon>Gloeobacteraceae</taxon>
        <taxon>Gloeobacter</taxon>
    </lineage>
</organism>
<evidence type="ECO:0000313" key="3">
    <source>
        <dbReference type="Proteomes" id="UP000017396"/>
    </source>
</evidence>
<dbReference type="RefSeq" id="WP_023173446.1">
    <property type="nucleotide sequence ID" value="NC_022600.1"/>
</dbReference>
<protein>
    <submittedName>
        <fullName evidence="2">Alpha/beta hydrolase fold protein</fullName>
    </submittedName>
</protein>
<keyword evidence="2" id="KW-0378">Hydrolase</keyword>
<evidence type="ECO:0000259" key="1">
    <source>
        <dbReference type="Pfam" id="PF00561"/>
    </source>
</evidence>
<proteinExistence type="predicted"/>
<dbReference type="InterPro" id="IPR000073">
    <property type="entry name" value="AB_hydrolase_1"/>
</dbReference>
<dbReference type="PANTHER" id="PTHR46438">
    <property type="entry name" value="ALPHA/BETA-HYDROLASES SUPERFAMILY PROTEIN"/>
    <property type="match status" value="1"/>
</dbReference>
<dbReference type="PATRIC" id="fig|1183438.3.peg.2032"/>
<dbReference type="HOGENOM" id="CLU_020336_13_4_3"/>
<dbReference type="STRING" id="1183438.GKIL_2069"/>
<dbReference type="OrthoDB" id="526428at2"/>
<dbReference type="Proteomes" id="UP000017396">
    <property type="component" value="Chromosome"/>
</dbReference>
<feature type="domain" description="AB hydrolase-1" evidence="1">
    <location>
        <begin position="36"/>
        <end position="269"/>
    </location>
</feature>
<evidence type="ECO:0000313" key="2">
    <source>
        <dbReference type="EMBL" id="AGY58315.1"/>
    </source>
</evidence>
<dbReference type="EMBL" id="CP003587">
    <property type="protein sequence ID" value="AGY58315.1"/>
    <property type="molecule type" value="Genomic_DNA"/>
</dbReference>
<dbReference type="Gene3D" id="3.40.50.1820">
    <property type="entry name" value="alpha/beta hydrolase"/>
    <property type="match status" value="1"/>
</dbReference>
<name>U5QKZ7_GLOK1</name>
<dbReference type="AlphaFoldDB" id="U5QKZ7"/>
<dbReference type="InterPro" id="IPR029058">
    <property type="entry name" value="AB_hydrolase_fold"/>
</dbReference>
<dbReference type="eggNOG" id="COG0596">
    <property type="taxonomic scope" value="Bacteria"/>
</dbReference>
<sequence length="303" mass="33762">MDETQVLFQPPGFSSKDVITSRGRIRYYESGTGARTLVFLHGFGGGSSSYEWSRIYPAFACDYRVLALDLPGWGLSEHRSGNYVPEDYRTAIAEFIERTSAEKVTAIASSVVAGLTFWLSVERPELFECIVAVNPSGLRDFGKKYDGSFFSFIENLPLINELVYSQLITTRSSIRDFLRKRLFVRENRITEEMVEAYYTSASQPEGLWAAYSFLKGNLAFDLADWLPKLSIPAAILWGEKSQYEGPDVGRRLAELSPQVRFFETIQDTGLTPQLELPATTIATIHKALALLGTAEPAPAPGTL</sequence>
<reference evidence="2 3" key="1">
    <citation type="journal article" date="2013" name="PLoS ONE">
        <title>Cultivation and Complete Genome Sequencing of Gloeobacter kilaueensis sp. nov., from a Lava Cave in Kilauea Caldera, Hawai'i.</title>
        <authorList>
            <person name="Saw J.H."/>
            <person name="Schatz M."/>
            <person name="Brown M.V."/>
            <person name="Kunkel D.D."/>
            <person name="Foster J.S."/>
            <person name="Shick H."/>
            <person name="Christensen S."/>
            <person name="Hou S."/>
            <person name="Wan X."/>
            <person name="Donachie S.P."/>
        </authorList>
    </citation>
    <scope>NUCLEOTIDE SEQUENCE [LARGE SCALE GENOMIC DNA]</scope>
    <source>
        <strain evidence="3">JS</strain>
    </source>
</reference>